<geneLocation type="mitochondrion" evidence="2"/>
<evidence type="ECO:0000259" key="1">
    <source>
        <dbReference type="Pfam" id="PF00961"/>
    </source>
</evidence>
<organism evidence="2">
    <name type="scientific">Pseudomuriella schumacherensis</name>
    <name type="common">Green alga</name>
    <dbReference type="NCBI Taxonomy" id="889459"/>
    <lineage>
        <taxon>Eukaryota</taxon>
        <taxon>Viridiplantae</taxon>
        <taxon>Chlorophyta</taxon>
        <taxon>core chlorophytes</taxon>
        <taxon>Chlorophyceae</taxon>
        <taxon>CS clade</taxon>
        <taxon>Sphaeropleales</taxon>
        <taxon>Pseudomuriellaceae</taxon>
        <taxon>Pseudomuriella</taxon>
    </lineage>
</organism>
<protein>
    <submittedName>
        <fullName evidence="2">Hypothetical LAGLIDADG homing endonuclease</fullName>
    </submittedName>
</protein>
<dbReference type="Gene3D" id="3.10.28.10">
    <property type="entry name" value="Homing endonucleases"/>
    <property type="match status" value="2"/>
</dbReference>
<gene>
    <name evidence="2" type="primary">rrnL4</name>
    <name evidence="2" type="ORF">EP50_r06</name>
</gene>
<dbReference type="InterPro" id="IPR051289">
    <property type="entry name" value="LAGLIDADG_Endonuclease"/>
</dbReference>
<accession>A0A076VI95</accession>
<dbReference type="GO" id="GO:0005739">
    <property type="term" value="C:mitochondrion"/>
    <property type="evidence" value="ECO:0007669"/>
    <property type="project" value="UniProtKB-ARBA"/>
</dbReference>
<evidence type="ECO:0000313" key="2">
    <source>
        <dbReference type="EMBL" id="AIK29204.1"/>
    </source>
</evidence>
<keyword evidence="2" id="KW-0378">Hydrolase</keyword>
<dbReference type="AlphaFoldDB" id="A0A076VI95"/>
<dbReference type="PANTHER" id="PTHR36181:SF4">
    <property type="entry name" value="LAGLIDADG ENDONUCLEASE"/>
    <property type="match status" value="1"/>
</dbReference>
<feature type="domain" description="Homing endonuclease LAGLIDADG" evidence="1">
    <location>
        <begin position="152"/>
        <end position="245"/>
    </location>
</feature>
<dbReference type="GeneID" id="20160390"/>
<dbReference type="PANTHER" id="PTHR36181">
    <property type="entry name" value="INTRON-ENCODED ENDONUCLEASE AI3-RELATED"/>
    <property type="match status" value="1"/>
</dbReference>
<keyword evidence="2" id="KW-0496">Mitochondrion</keyword>
<dbReference type="InterPro" id="IPR004860">
    <property type="entry name" value="LAGLIDADG_dom"/>
</dbReference>
<feature type="domain" description="Homing endonuclease LAGLIDADG" evidence="1">
    <location>
        <begin position="11"/>
        <end position="111"/>
    </location>
</feature>
<sequence>MMATQLTPHWITGFIEAEGCFFVSVDAHPSTKSKRRIRVEFSVTQHQRDIHLLYALKTYFGCGTVSVKQNNVARWRVFGICQLLDKVLPHFDRYPFKGKRLVECERFREICILMTRQVHLTHDGFEKVAGLVAQFRKVALPKTSVSLHPQWIVGFFDGEGCFSASITQKGFLKCSVSVKQHALDIALLNSLKVYLKCGSVCLDKNTNVAVWIVTGMEQLRTAILPFFESHSLKGKRKVEFVRFRRLCLGTKRIKPPQVV</sequence>
<dbReference type="InterPro" id="IPR027434">
    <property type="entry name" value="Homing_endonucl"/>
</dbReference>
<proteinExistence type="predicted"/>
<reference evidence="2" key="1">
    <citation type="journal article" date="2014" name="Genome Biol. Evol.">
        <title>Gene arrangement convergence, diverse intron content, and genetic code modifications in mitochondrial genomes of Sphaeropleales (Chlorophyta).</title>
        <authorList>
            <person name="Fucikova K."/>
            <person name="Lewis P.O."/>
            <person name="Gonzalez-Halphen D."/>
            <person name="Lewis L.A."/>
        </authorList>
    </citation>
    <scope>NUCLEOTIDE SEQUENCE</scope>
    <source>
        <strain evidence="2">SAG 2137</strain>
    </source>
</reference>
<dbReference type="GO" id="GO:0004519">
    <property type="term" value="F:endonuclease activity"/>
    <property type="evidence" value="ECO:0007669"/>
    <property type="project" value="UniProtKB-KW"/>
</dbReference>
<name>A0A076VI95_PSESB</name>
<dbReference type="EMBL" id="KJ806273">
    <property type="protein sequence ID" value="AIK29204.1"/>
    <property type="molecule type" value="Genomic_DNA"/>
</dbReference>
<dbReference type="RefSeq" id="YP_009054716.1">
    <property type="nucleotide sequence ID" value="NC_024763.1"/>
</dbReference>
<keyword evidence="2" id="KW-0540">Nuclease</keyword>
<keyword evidence="2" id="KW-0255">Endonuclease</keyword>
<dbReference type="SUPFAM" id="SSF55608">
    <property type="entry name" value="Homing endonucleases"/>
    <property type="match status" value="2"/>
</dbReference>
<dbReference type="Pfam" id="PF00961">
    <property type="entry name" value="LAGLIDADG_1"/>
    <property type="match status" value="2"/>
</dbReference>